<dbReference type="EMBL" id="SPMZ01000079">
    <property type="protein sequence ID" value="NMQ21192.1"/>
    <property type="molecule type" value="Genomic_DNA"/>
</dbReference>
<dbReference type="InterPro" id="IPR029058">
    <property type="entry name" value="AB_hydrolase_fold"/>
</dbReference>
<organism evidence="1 2">
    <name type="scientific">Candidatus Competibacter phosphatis</name>
    <dbReference type="NCBI Taxonomy" id="221280"/>
    <lineage>
        <taxon>Bacteria</taxon>
        <taxon>Pseudomonadati</taxon>
        <taxon>Pseudomonadota</taxon>
        <taxon>Gammaproteobacteria</taxon>
        <taxon>Candidatus Competibacteraceae</taxon>
        <taxon>Candidatus Competibacter</taxon>
    </lineage>
</organism>
<accession>A0ABX1TP44</accession>
<gene>
    <name evidence="1" type="ORF">E4P82_19520</name>
</gene>
<proteinExistence type="predicted"/>
<dbReference type="SUPFAM" id="SSF53474">
    <property type="entry name" value="alpha/beta-Hydrolases"/>
    <property type="match status" value="1"/>
</dbReference>
<keyword evidence="2" id="KW-1185">Reference proteome</keyword>
<dbReference type="PANTHER" id="PTHR42103:SF2">
    <property type="entry name" value="AB HYDROLASE-1 DOMAIN-CONTAINING PROTEIN"/>
    <property type="match status" value="1"/>
</dbReference>
<dbReference type="Gene3D" id="3.40.50.1820">
    <property type="entry name" value="alpha/beta hydrolase"/>
    <property type="match status" value="1"/>
</dbReference>
<evidence type="ECO:0000313" key="1">
    <source>
        <dbReference type="EMBL" id="NMQ21192.1"/>
    </source>
</evidence>
<dbReference type="GO" id="GO:0016787">
    <property type="term" value="F:hydrolase activity"/>
    <property type="evidence" value="ECO:0007669"/>
    <property type="project" value="UniProtKB-KW"/>
</dbReference>
<protein>
    <submittedName>
        <fullName evidence="1">Alpha/beta hydrolase</fullName>
    </submittedName>
</protein>
<dbReference type="PANTHER" id="PTHR42103">
    <property type="entry name" value="ALPHA/BETA-HYDROLASES SUPERFAMILY PROTEIN"/>
    <property type="match status" value="1"/>
</dbReference>
<sequence length="211" mass="22435">MSENEETVFFNVGRLRLEGRLWLASGPWATVITHPHPLYGGELDNPVVVALADAYQCLGYSTLRFNFRGVGASAGGYDDGRGERDDLRAAAAFLDAAGKTVTDLAGYSFGAWINLGLDPPPAGVSRLLLVAPPVAYLEFDGMVVPPSVALRVVAGDRDSFAPLDVLREQLPRWQPAAGLHVLSGADHFFHGGALDRLATLLETLLTAPAGP</sequence>
<keyword evidence="1" id="KW-0378">Hydrolase</keyword>
<reference evidence="1 2" key="1">
    <citation type="submission" date="2019-03" db="EMBL/GenBank/DDBJ databases">
        <title>Metabolic reconstructions from genomes of highly enriched 'Candidatus Accumulibacter' and 'Candidatus Competibacter' bioreactor populations.</title>
        <authorList>
            <person name="Annavajhala M.K."/>
            <person name="Welles L."/>
            <person name="Abbas B."/>
            <person name="Sorokin D."/>
            <person name="Park H."/>
            <person name="Van Loosdrecht M."/>
            <person name="Chandran K."/>
        </authorList>
    </citation>
    <scope>NUCLEOTIDE SEQUENCE [LARGE SCALE GENOMIC DNA]</scope>
    <source>
        <strain evidence="1 2">SBR_G</strain>
    </source>
</reference>
<evidence type="ECO:0000313" key="2">
    <source>
        <dbReference type="Proteomes" id="UP000760480"/>
    </source>
</evidence>
<name>A0ABX1TP44_9GAMM</name>
<comment type="caution">
    <text evidence="1">The sequence shown here is derived from an EMBL/GenBank/DDBJ whole genome shotgun (WGS) entry which is preliminary data.</text>
</comment>
<dbReference type="RefSeq" id="WP_169250461.1">
    <property type="nucleotide sequence ID" value="NZ_SPMZ01000079.1"/>
</dbReference>
<dbReference type="Proteomes" id="UP000760480">
    <property type="component" value="Unassembled WGS sequence"/>
</dbReference>